<dbReference type="CDD" id="cd18186">
    <property type="entry name" value="BTB_POZ_ZBTB_KLHL-like"/>
    <property type="match status" value="1"/>
</dbReference>
<proteinExistence type="predicted"/>
<gene>
    <name evidence="4" type="ORF">RCL2_000898900</name>
    <name evidence="3" type="ORF">RclHR1_00330012</name>
</gene>
<feature type="domain" description="TLDc" evidence="2">
    <location>
        <begin position="309"/>
        <end position="480"/>
    </location>
</feature>
<organism evidence="3 5">
    <name type="scientific">Rhizophagus clarus</name>
    <dbReference type="NCBI Taxonomy" id="94130"/>
    <lineage>
        <taxon>Eukaryota</taxon>
        <taxon>Fungi</taxon>
        <taxon>Fungi incertae sedis</taxon>
        <taxon>Mucoromycota</taxon>
        <taxon>Glomeromycotina</taxon>
        <taxon>Glomeromycetes</taxon>
        <taxon>Glomerales</taxon>
        <taxon>Glomeraceae</taxon>
        <taxon>Rhizophagus</taxon>
    </lineage>
</organism>
<dbReference type="SMART" id="SM00875">
    <property type="entry name" value="BACK"/>
    <property type="match status" value="1"/>
</dbReference>
<dbReference type="EMBL" id="BLAL01000058">
    <property type="protein sequence ID" value="GES81746.1"/>
    <property type="molecule type" value="Genomic_DNA"/>
</dbReference>
<evidence type="ECO:0000313" key="4">
    <source>
        <dbReference type="EMBL" id="GES81746.1"/>
    </source>
</evidence>
<dbReference type="SUPFAM" id="SSF54695">
    <property type="entry name" value="POZ domain"/>
    <property type="match status" value="1"/>
</dbReference>
<accession>A0A2Z6R8V3</accession>
<dbReference type="Gene3D" id="3.30.710.10">
    <property type="entry name" value="Potassium Channel Kv1.1, Chain A"/>
    <property type="match status" value="1"/>
</dbReference>
<reference evidence="3 5" key="1">
    <citation type="submission" date="2017-11" db="EMBL/GenBank/DDBJ databases">
        <title>The genome of Rhizophagus clarus HR1 reveals common genetic basis of auxotrophy among arbuscular mycorrhizal fungi.</title>
        <authorList>
            <person name="Kobayashi Y."/>
        </authorList>
    </citation>
    <scope>NUCLEOTIDE SEQUENCE [LARGE SCALE GENOMIC DNA]</scope>
    <source>
        <strain evidence="3 5">HR1</strain>
    </source>
</reference>
<protein>
    <recommendedName>
        <fullName evidence="6">BTB domain-containing protein</fullName>
    </recommendedName>
</protein>
<dbReference type="PROSITE" id="PS50097">
    <property type="entry name" value="BTB"/>
    <property type="match status" value="1"/>
</dbReference>
<dbReference type="PANTHER" id="PTHR24410:SF23">
    <property type="entry name" value="BTB DOMAIN-CONTAINING PROTEIN-RELATED"/>
    <property type="match status" value="1"/>
</dbReference>
<evidence type="ECO:0000259" key="2">
    <source>
        <dbReference type="PROSITE" id="PS51886"/>
    </source>
</evidence>
<comment type="caution">
    <text evidence="3">The sequence shown here is derived from an EMBL/GenBank/DDBJ whole genome shotgun (WGS) entry which is preliminary data.</text>
</comment>
<dbReference type="Pfam" id="PF07707">
    <property type="entry name" value="BACK"/>
    <property type="match status" value="1"/>
</dbReference>
<dbReference type="AlphaFoldDB" id="A0A2Z6R8V3"/>
<reference evidence="4" key="2">
    <citation type="submission" date="2019-10" db="EMBL/GenBank/DDBJ databases">
        <title>Conservation and host-specific expression of non-tandemly repeated heterogenous ribosome RNA gene in arbuscular mycorrhizal fungi.</title>
        <authorList>
            <person name="Maeda T."/>
            <person name="Kobayashi Y."/>
            <person name="Nakagawa T."/>
            <person name="Ezawa T."/>
            <person name="Yamaguchi K."/>
            <person name="Bino T."/>
            <person name="Nishimoto Y."/>
            <person name="Shigenobu S."/>
            <person name="Kawaguchi M."/>
        </authorList>
    </citation>
    <scope>NUCLEOTIDE SEQUENCE</scope>
    <source>
        <strain evidence="4">HR1</strain>
    </source>
</reference>
<dbReference type="SMART" id="SM00225">
    <property type="entry name" value="BTB"/>
    <property type="match status" value="1"/>
</dbReference>
<evidence type="ECO:0000313" key="3">
    <source>
        <dbReference type="EMBL" id="GBB98685.1"/>
    </source>
</evidence>
<dbReference type="Pfam" id="PF00651">
    <property type="entry name" value="BTB"/>
    <property type="match status" value="1"/>
</dbReference>
<keyword evidence="5" id="KW-1185">Reference proteome</keyword>
<dbReference type="Gene3D" id="1.25.40.420">
    <property type="match status" value="1"/>
</dbReference>
<dbReference type="InterPro" id="IPR051481">
    <property type="entry name" value="BTB-POZ/Galectin-3-binding"/>
</dbReference>
<dbReference type="InterPro" id="IPR011705">
    <property type="entry name" value="BACK"/>
</dbReference>
<dbReference type="InterPro" id="IPR006571">
    <property type="entry name" value="TLDc_dom"/>
</dbReference>
<dbReference type="InterPro" id="IPR011333">
    <property type="entry name" value="SKP1/BTB/POZ_sf"/>
</dbReference>
<feature type="domain" description="BTB" evidence="1">
    <location>
        <begin position="23"/>
        <end position="96"/>
    </location>
</feature>
<sequence length="483" mass="56784">MTSIFHSGLSKDFSSILNDADDFNVIIQVGENNDVKEFRAHSVVLRARSAYFKGALSNEWVTKKDGIILYNKPNITPTIFDLVLKYIYTGELDLEKFRSKDVLELLVASDELVLDELLEHVQDYLIKKRTTWVKEKNSVLVLDTAFRLMSCKRLQDFCLNLICINPQPFITSDIFLSLDKDILYSLLEREDLQIDENVVWEYLIKWGIEQTPCLISTDSSDITKWNNENYEELKKTLDKFIPLIRFVEISPTVYHDKVKPYKHIIPNNIIKEIEEFYSKGTLQNATILLPRARKTQFKSKIIKKNLIPTIINWINKRDAKIIPDKNDLSYKFGLIYRGSKDEINNNSFQKKCHMKEPILVLIKCKNSRRIFGGYTSTGFHRVFDDFERHSYRIRNNHSSTLSNGNFIFTFEKNDDTQNMSLSRVKSHCNIFNNYHGFNFGKSILYMQHNTLYVNYDFHYDHKKRCSGKYIIEEIEAFRVVKMK</sequence>
<evidence type="ECO:0000313" key="5">
    <source>
        <dbReference type="Proteomes" id="UP000247702"/>
    </source>
</evidence>
<dbReference type="OrthoDB" id="2332142at2759"/>
<evidence type="ECO:0008006" key="6">
    <source>
        <dbReference type="Google" id="ProtNLM"/>
    </source>
</evidence>
<dbReference type="Proteomes" id="UP000247702">
    <property type="component" value="Unassembled WGS sequence"/>
</dbReference>
<dbReference type="EMBL" id="BEXD01002557">
    <property type="protein sequence ID" value="GBB98685.1"/>
    <property type="molecule type" value="Genomic_DNA"/>
</dbReference>
<dbReference type="PANTHER" id="PTHR24410">
    <property type="entry name" value="HL07962P-RELATED"/>
    <property type="match status" value="1"/>
</dbReference>
<dbReference type="Pfam" id="PF07534">
    <property type="entry name" value="TLD"/>
    <property type="match status" value="1"/>
</dbReference>
<dbReference type="Proteomes" id="UP000615446">
    <property type="component" value="Unassembled WGS sequence"/>
</dbReference>
<name>A0A2Z6R8V3_9GLOM</name>
<dbReference type="InterPro" id="IPR000210">
    <property type="entry name" value="BTB/POZ_dom"/>
</dbReference>
<evidence type="ECO:0000259" key="1">
    <source>
        <dbReference type="PROSITE" id="PS50097"/>
    </source>
</evidence>
<dbReference type="PROSITE" id="PS51886">
    <property type="entry name" value="TLDC"/>
    <property type="match status" value="1"/>
</dbReference>